<feature type="region of interest" description="Disordered" evidence="1">
    <location>
        <begin position="175"/>
        <end position="252"/>
    </location>
</feature>
<feature type="compositionally biased region" description="Low complexity" evidence="1">
    <location>
        <begin position="195"/>
        <end position="204"/>
    </location>
</feature>
<gene>
    <name evidence="3" type="ORF">EDD38_6731</name>
</gene>
<keyword evidence="4" id="KW-1185">Reference proteome</keyword>
<evidence type="ECO:0000256" key="2">
    <source>
        <dbReference type="SAM" id="SignalP"/>
    </source>
</evidence>
<evidence type="ECO:0000313" key="3">
    <source>
        <dbReference type="EMBL" id="RPE29573.1"/>
    </source>
</evidence>
<keyword evidence="2" id="KW-0732">Signal</keyword>
<dbReference type="AlphaFoldDB" id="A0A3N4R7T8"/>
<evidence type="ECO:0000256" key="1">
    <source>
        <dbReference type="SAM" id="MobiDB-lite"/>
    </source>
</evidence>
<accession>A0A3N4R7T8</accession>
<feature type="chain" id="PRO_5018154337" description="Carbohydrate binding protein" evidence="2">
    <location>
        <begin position="44"/>
        <end position="252"/>
    </location>
</feature>
<dbReference type="EMBL" id="RKQG01000002">
    <property type="protein sequence ID" value="RPE29573.1"/>
    <property type="molecule type" value="Genomic_DNA"/>
</dbReference>
<feature type="signal peptide" evidence="2">
    <location>
        <begin position="1"/>
        <end position="43"/>
    </location>
</feature>
<evidence type="ECO:0000313" key="4">
    <source>
        <dbReference type="Proteomes" id="UP000266906"/>
    </source>
</evidence>
<comment type="caution">
    <text evidence="3">The sequence shown here is derived from an EMBL/GenBank/DDBJ whole genome shotgun (WGS) entry which is preliminary data.</text>
</comment>
<evidence type="ECO:0008006" key="5">
    <source>
        <dbReference type="Google" id="ProtNLM"/>
    </source>
</evidence>
<dbReference type="RefSeq" id="WP_123820973.1">
    <property type="nucleotide sequence ID" value="NZ_RKQG01000002.1"/>
</dbReference>
<proteinExistence type="predicted"/>
<reference evidence="3 4" key="1">
    <citation type="submission" date="2018-11" db="EMBL/GenBank/DDBJ databases">
        <title>Sequencing the genomes of 1000 actinobacteria strains.</title>
        <authorList>
            <person name="Klenk H.-P."/>
        </authorList>
    </citation>
    <scope>NUCLEOTIDE SEQUENCE [LARGE SCALE GENOMIC DNA]</scope>
    <source>
        <strain evidence="3 4">DSM 44781</strain>
    </source>
</reference>
<sequence>MHPPSRPRRRPPQRPGRLPLAAAAALLTATAGFALLGSGTAGAAQETVRDGLFAQPLADNWTCTGDVRQLDRGVEGRPGGYDYAGCTQQVTVQPYTTYDLTADVSGAYAFVGVYGGDTEAVYQWADGPEQTRLHAVVRTAGNTRSLTVYFHGWYGQGPYQVRRVSLYDGNTSLPACPDMTGAPPSSPLPSPPTPTRTTTAADTAVPPPAAPRAATTTTPSPGSSSPTSGPTCLPPPVAVPSSSPARPRPTET</sequence>
<protein>
    <recommendedName>
        <fullName evidence="5">Carbohydrate binding protein</fullName>
    </recommendedName>
</protein>
<dbReference type="Proteomes" id="UP000266906">
    <property type="component" value="Unassembled WGS sequence"/>
</dbReference>
<name>A0A3N4R7T8_9ACTN</name>
<feature type="compositionally biased region" description="Low complexity" evidence="1">
    <location>
        <begin position="211"/>
        <end position="231"/>
    </location>
</feature>
<feature type="compositionally biased region" description="Pro residues" evidence="1">
    <location>
        <begin position="184"/>
        <end position="194"/>
    </location>
</feature>
<organism evidence="3 4">
    <name type="scientific">Kitasatospora cineracea</name>
    <dbReference type="NCBI Taxonomy" id="88074"/>
    <lineage>
        <taxon>Bacteria</taxon>
        <taxon>Bacillati</taxon>
        <taxon>Actinomycetota</taxon>
        <taxon>Actinomycetes</taxon>
        <taxon>Kitasatosporales</taxon>
        <taxon>Streptomycetaceae</taxon>
        <taxon>Kitasatospora</taxon>
    </lineage>
</organism>